<gene>
    <name evidence="1" type="ORF">COLO4_09025</name>
</gene>
<sequence>MAKSYFSQAFGSSFKDCFATDGTTLEDDGAIE</sequence>
<reference evidence="2" key="1">
    <citation type="submission" date="2013-09" db="EMBL/GenBank/DDBJ databases">
        <title>Corchorus olitorius genome sequencing.</title>
        <authorList>
            <person name="Alam M."/>
            <person name="Haque M.S."/>
            <person name="Islam M.S."/>
            <person name="Emdad E.M."/>
            <person name="Islam M.M."/>
            <person name="Ahmed B."/>
            <person name="Halim A."/>
            <person name="Hossen Q.M.M."/>
            <person name="Hossain M.Z."/>
            <person name="Ahmed R."/>
            <person name="Khan M.M."/>
            <person name="Islam R."/>
            <person name="Rashid M.M."/>
            <person name="Khan S.A."/>
            <person name="Rahman M.S."/>
            <person name="Alam M."/>
            <person name="Yahiya A.S."/>
            <person name="Khan M.S."/>
            <person name="Azam M.S."/>
            <person name="Haque T."/>
            <person name="Lashkar M.Z.H."/>
            <person name="Akhand A.I."/>
            <person name="Morshed G."/>
            <person name="Roy S."/>
            <person name="Uddin K.S."/>
            <person name="Rabeya T."/>
            <person name="Hossain A.S."/>
            <person name="Chowdhury A."/>
            <person name="Snigdha A.R."/>
            <person name="Mortoza M.S."/>
            <person name="Matin S.A."/>
            <person name="Hoque S.M.E."/>
            <person name="Islam M.K."/>
            <person name="Roy D.K."/>
            <person name="Haider R."/>
            <person name="Moosa M.M."/>
            <person name="Elias S.M."/>
            <person name="Hasan A.M."/>
            <person name="Jahan S."/>
            <person name="Shafiuddin M."/>
            <person name="Mahmood N."/>
            <person name="Shommy N.S."/>
        </authorList>
    </citation>
    <scope>NUCLEOTIDE SEQUENCE [LARGE SCALE GENOMIC DNA]</scope>
    <source>
        <strain evidence="2">cv. O-4</strain>
    </source>
</reference>
<proteinExistence type="predicted"/>
<organism evidence="1 2">
    <name type="scientific">Corchorus olitorius</name>
    <dbReference type="NCBI Taxonomy" id="93759"/>
    <lineage>
        <taxon>Eukaryota</taxon>
        <taxon>Viridiplantae</taxon>
        <taxon>Streptophyta</taxon>
        <taxon>Embryophyta</taxon>
        <taxon>Tracheophyta</taxon>
        <taxon>Spermatophyta</taxon>
        <taxon>Magnoliopsida</taxon>
        <taxon>eudicotyledons</taxon>
        <taxon>Gunneridae</taxon>
        <taxon>Pentapetalae</taxon>
        <taxon>rosids</taxon>
        <taxon>malvids</taxon>
        <taxon>Malvales</taxon>
        <taxon>Malvaceae</taxon>
        <taxon>Grewioideae</taxon>
        <taxon>Apeibeae</taxon>
        <taxon>Corchorus</taxon>
    </lineage>
</organism>
<keyword evidence="2" id="KW-1185">Reference proteome</keyword>
<name>A0A1R3KDH8_9ROSI</name>
<accession>A0A1R3KDH8</accession>
<protein>
    <submittedName>
        <fullName evidence="1">Uncharacterized protein</fullName>
    </submittedName>
</protein>
<dbReference type="Proteomes" id="UP000187203">
    <property type="component" value="Unassembled WGS sequence"/>
</dbReference>
<evidence type="ECO:0000313" key="1">
    <source>
        <dbReference type="EMBL" id="OMP05135.1"/>
    </source>
</evidence>
<evidence type="ECO:0000313" key="2">
    <source>
        <dbReference type="Proteomes" id="UP000187203"/>
    </source>
</evidence>
<dbReference type="AlphaFoldDB" id="A0A1R3KDH8"/>
<dbReference type="EMBL" id="AWUE01014098">
    <property type="protein sequence ID" value="OMP05135.1"/>
    <property type="molecule type" value="Genomic_DNA"/>
</dbReference>
<comment type="caution">
    <text evidence="1">The sequence shown here is derived from an EMBL/GenBank/DDBJ whole genome shotgun (WGS) entry which is preliminary data.</text>
</comment>